<name>A0A1F8GAA5_9BACT</name>
<dbReference type="Proteomes" id="UP000178227">
    <property type="component" value="Unassembled WGS sequence"/>
</dbReference>
<feature type="transmembrane region" description="Helical" evidence="1">
    <location>
        <begin position="32"/>
        <end position="52"/>
    </location>
</feature>
<keyword evidence="1" id="KW-1133">Transmembrane helix</keyword>
<accession>A0A1F8GAA5</accession>
<evidence type="ECO:0000313" key="3">
    <source>
        <dbReference type="Proteomes" id="UP000178227"/>
    </source>
</evidence>
<gene>
    <name evidence="2" type="ORF">A2918_02425</name>
</gene>
<keyword evidence="1" id="KW-0472">Membrane</keyword>
<dbReference type="STRING" id="1802694.A2918_02425"/>
<reference evidence="2 3" key="1">
    <citation type="journal article" date="2016" name="Nat. Commun.">
        <title>Thousands of microbial genomes shed light on interconnected biogeochemical processes in an aquifer system.</title>
        <authorList>
            <person name="Anantharaman K."/>
            <person name="Brown C.T."/>
            <person name="Hug L.A."/>
            <person name="Sharon I."/>
            <person name="Castelle C.J."/>
            <person name="Probst A.J."/>
            <person name="Thomas B.C."/>
            <person name="Singh A."/>
            <person name="Wilkins M.J."/>
            <person name="Karaoz U."/>
            <person name="Brodie E.L."/>
            <person name="Williams K.H."/>
            <person name="Hubbard S.S."/>
            <person name="Banfield J.F."/>
        </authorList>
    </citation>
    <scope>NUCLEOTIDE SEQUENCE [LARGE SCALE GENOMIC DNA]</scope>
</reference>
<evidence type="ECO:0000256" key="1">
    <source>
        <dbReference type="SAM" id="Phobius"/>
    </source>
</evidence>
<proteinExistence type="predicted"/>
<feature type="transmembrane region" description="Helical" evidence="1">
    <location>
        <begin position="7"/>
        <end position="26"/>
    </location>
</feature>
<dbReference type="AlphaFoldDB" id="A0A1F8GAA5"/>
<protein>
    <submittedName>
        <fullName evidence="2">Uncharacterized protein</fullName>
    </submittedName>
</protein>
<dbReference type="EMBL" id="MGKI01000013">
    <property type="protein sequence ID" value="OGN22221.1"/>
    <property type="molecule type" value="Genomic_DNA"/>
</dbReference>
<sequence length="62" mass="6992">MLRFFGYFAIVFGFLRMLHLYLFGIVPPDRSLSLAVFLVAHAFGTGIALLWLSRGDNMNKLG</sequence>
<organism evidence="2 3">
    <name type="scientific">Candidatus Yanofskybacteria bacterium RIFCSPLOWO2_01_FULL_42_49</name>
    <dbReference type="NCBI Taxonomy" id="1802694"/>
    <lineage>
        <taxon>Bacteria</taxon>
        <taxon>Candidatus Yanofskyibacteriota</taxon>
    </lineage>
</organism>
<comment type="caution">
    <text evidence="2">The sequence shown here is derived from an EMBL/GenBank/DDBJ whole genome shotgun (WGS) entry which is preliminary data.</text>
</comment>
<evidence type="ECO:0000313" key="2">
    <source>
        <dbReference type="EMBL" id="OGN22221.1"/>
    </source>
</evidence>
<keyword evidence="1" id="KW-0812">Transmembrane</keyword>